<proteinExistence type="predicted"/>
<dbReference type="AlphaFoldDB" id="A0AAV4UVH1"/>
<sequence length="74" mass="8477">MKRLGGDHDCIPAIIGSPRLTLEIWAISMQPAFRLTHELLNFASSKHRFLSRNPTGEHLADRRWISGFLFVCRS</sequence>
<protein>
    <submittedName>
        <fullName evidence="1">Uncharacterized protein</fullName>
    </submittedName>
</protein>
<gene>
    <name evidence="1" type="ORF">CEXT_39311</name>
</gene>
<evidence type="ECO:0000313" key="1">
    <source>
        <dbReference type="EMBL" id="GIY61670.1"/>
    </source>
</evidence>
<evidence type="ECO:0000313" key="2">
    <source>
        <dbReference type="Proteomes" id="UP001054945"/>
    </source>
</evidence>
<dbReference type="Proteomes" id="UP001054945">
    <property type="component" value="Unassembled WGS sequence"/>
</dbReference>
<keyword evidence="2" id="KW-1185">Reference proteome</keyword>
<dbReference type="EMBL" id="BPLR01013499">
    <property type="protein sequence ID" value="GIY61670.1"/>
    <property type="molecule type" value="Genomic_DNA"/>
</dbReference>
<organism evidence="1 2">
    <name type="scientific">Caerostris extrusa</name>
    <name type="common">Bark spider</name>
    <name type="synonym">Caerostris bankana</name>
    <dbReference type="NCBI Taxonomy" id="172846"/>
    <lineage>
        <taxon>Eukaryota</taxon>
        <taxon>Metazoa</taxon>
        <taxon>Ecdysozoa</taxon>
        <taxon>Arthropoda</taxon>
        <taxon>Chelicerata</taxon>
        <taxon>Arachnida</taxon>
        <taxon>Araneae</taxon>
        <taxon>Araneomorphae</taxon>
        <taxon>Entelegynae</taxon>
        <taxon>Araneoidea</taxon>
        <taxon>Araneidae</taxon>
        <taxon>Caerostris</taxon>
    </lineage>
</organism>
<name>A0AAV4UVH1_CAEEX</name>
<reference evidence="1 2" key="1">
    <citation type="submission" date="2021-06" db="EMBL/GenBank/DDBJ databases">
        <title>Caerostris extrusa draft genome.</title>
        <authorList>
            <person name="Kono N."/>
            <person name="Arakawa K."/>
        </authorList>
    </citation>
    <scope>NUCLEOTIDE SEQUENCE [LARGE SCALE GENOMIC DNA]</scope>
</reference>
<comment type="caution">
    <text evidence="1">The sequence shown here is derived from an EMBL/GenBank/DDBJ whole genome shotgun (WGS) entry which is preliminary data.</text>
</comment>
<accession>A0AAV4UVH1</accession>